<dbReference type="KEGG" id="oxy:HCG48_16435"/>
<accession>A0A6H1U1S1</accession>
<dbReference type="RefSeq" id="WP_168570124.1">
    <property type="nucleotide sequence ID" value="NZ_CP051167.1"/>
</dbReference>
<keyword evidence="3" id="KW-1185">Reference proteome</keyword>
<dbReference type="InterPro" id="IPR006059">
    <property type="entry name" value="SBP"/>
</dbReference>
<dbReference type="Gene3D" id="3.40.190.10">
    <property type="entry name" value="Periplasmic binding protein-like II"/>
    <property type="match status" value="1"/>
</dbReference>
<dbReference type="AlphaFoldDB" id="A0A6H1U1S1"/>
<dbReference type="Pfam" id="PF13416">
    <property type="entry name" value="SBP_bac_8"/>
    <property type="match status" value="1"/>
</dbReference>
<evidence type="ECO:0000256" key="1">
    <source>
        <dbReference type="SAM" id="Phobius"/>
    </source>
</evidence>
<sequence length="456" mass="51454">MAIAFTHRQNNRKSRVGNAHLTQSISRFLTKFKKTYFGIIIILLCTLLLLNGCQSSSKITQNSIHLTLWHGINPPPNREGFQTLVDRFNQNNPNIEVEALYVGQADQQLPKLLTAIVGNTVPDLLWFSPMLTGQLVELGAIHPLETWLETNPHKADINPVMFETMELDGHLWSIPMATNNVGIFYRPSLFEAAGITEIPQTWDDLREVCRQLTRDENGDGEPDKYGMLLPLGKGEWTVFTWLPFLYSGGGDLVEKGEPNLVNDGAIAALELWQNLLKERIAMNSQPERGYENDPLLSGKVAMQLTGPWTLGYLQETGVDFDVFPIPEGKRRGTVLGGENLFLMKTGNTVTERAALEFLDYIMGEEFQIKWALDTGYLPINLKAQNSETYRQFVAENPVLQVFLEQMQWARSRPLVTGYPRISESLGRAIEATLLGKDPRKALQASQDRLEWILNLK</sequence>
<reference evidence="2 3" key="1">
    <citation type="submission" date="2020-04" db="EMBL/GenBank/DDBJ databases">
        <authorList>
            <person name="Basu S."/>
            <person name="Maruthanayagam V."/>
            <person name="Chakraborty S."/>
            <person name="Pramanik A."/>
            <person name="Mukherjee J."/>
            <person name="Brink B."/>
        </authorList>
    </citation>
    <scope>NUCLEOTIDE SEQUENCE [LARGE SCALE GENOMIC DNA]</scope>
    <source>
        <strain evidence="2 3">AP17</strain>
    </source>
</reference>
<dbReference type="EMBL" id="CP051167">
    <property type="protein sequence ID" value="QIZ71973.1"/>
    <property type="molecule type" value="Genomic_DNA"/>
</dbReference>
<gene>
    <name evidence="2" type="ORF">HCG48_16435</name>
</gene>
<dbReference type="InterPro" id="IPR050490">
    <property type="entry name" value="Bact_solute-bd_prot1"/>
</dbReference>
<dbReference type="Proteomes" id="UP000500857">
    <property type="component" value="Chromosome"/>
</dbReference>
<dbReference type="PANTHER" id="PTHR43649">
    <property type="entry name" value="ARABINOSE-BINDING PROTEIN-RELATED"/>
    <property type="match status" value="1"/>
</dbReference>
<dbReference type="CDD" id="cd14748">
    <property type="entry name" value="PBP2_UgpB"/>
    <property type="match status" value="1"/>
</dbReference>
<feature type="transmembrane region" description="Helical" evidence="1">
    <location>
        <begin position="35"/>
        <end position="52"/>
    </location>
</feature>
<keyword evidence="1" id="KW-0472">Membrane</keyword>
<proteinExistence type="predicted"/>
<dbReference type="SUPFAM" id="SSF53850">
    <property type="entry name" value="Periplasmic binding protein-like II"/>
    <property type="match status" value="1"/>
</dbReference>
<protein>
    <submittedName>
        <fullName evidence="2">ABC transporter substrate-binding protein</fullName>
    </submittedName>
</protein>
<organism evidence="2 3">
    <name type="scientific">Oxynema aestuarii AP17</name>
    <dbReference type="NCBI Taxonomy" id="2064643"/>
    <lineage>
        <taxon>Bacteria</taxon>
        <taxon>Bacillati</taxon>
        <taxon>Cyanobacteriota</taxon>
        <taxon>Cyanophyceae</taxon>
        <taxon>Oscillatoriophycideae</taxon>
        <taxon>Oscillatoriales</taxon>
        <taxon>Oscillatoriaceae</taxon>
        <taxon>Oxynema</taxon>
        <taxon>Oxynema aestuarii</taxon>
    </lineage>
</organism>
<name>A0A6H1U1S1_9CYAN</name>
<keyword evidence="1" id="KW-1133">Transmembrane helix</keyword>
<evidence type="ECO:0000313" key="3">
    <source>
        <dbReference type="Proteomes" id="UP000500857"/>
    </source>
</evidence>
<evidence type="ECO:0000313" key="2">
    <source>
        <dbReference type="EMBL" id="QIZ71973.1"/>
    </source>
</evidence>
<dbReference type="PANTHER" id="PTHR43649:SF30">
    <property type="entry name" value="ABC TRANSPORTER SUBSTRATE-BINDING PROTEIN"/>
    <property type="match status" value="1"/>
</dbReference>
<keyword evidence="1" id="KW-0812">Transmembrane</keyword>